<accession>B8MVK1</accession>
<dbReference type="PhylomeDB" id="B8MVK1"/>
<feature type="compositionally biased region" description="Basic residues" evidence="1">
    <location>
        <begin position="155"/>
        <end position="164"/>
    </location>
</feature>
<organism evidence="2 3">
    <name type="scientific">Talaromyces stipitatus (strain ATCC 10500 / CBS 375.48 / QM 6759 / NRRL 1006)</name>
    <name type="common">Penicillium stipitatum</name>
    <dbReference type="NCBI Taxonomy" id="441959"/>
    <lineage>
        <taxon>Eukaryota</taxon>
        <taxon>Fungi</taxon>
        <taxon>Dikarya</taxon>
        <taxon>Ascomycota</taxon>
        <taxon>Pezizomycotina</taxon>
        <taxon>Eurotiomycetes</taxon>
        <taxon>Eurotiomycetidae</taxon>
        <taxon>Eurotiales</taxon>
        <taxon>Trichocomaceae</taxon>
        <taxon>Talaromyces</taxon>
        <taxon>Talaromyces sect. Talaromyces</taxon>
    </lineage>
</organism>
<dbReference type="InParanoid" id="B8MVK1"/>
<dbReference type="GeneID" id="8108972"/>
<evidence type="ECO:0000313" key="2">
    <source>
        <dbReference type="EMBL" id="EED11438.1"/>
    </source>
</evidence>
<dbReference type="HOGENOM" id="CLU_1563925_0_0_1"/>
<feature type="region of interest" description="Disordered" evidence="1">
    <location>
        <begin position="150"/>
        <end position="171"/>
    </location>
</feature>
<dbReference type="AlphaFoldDB" id="B8MVK1"/>
<dbReference type="EMBL" id="EQ962664">
    <property type="protein sequence ID" value="EED11438.1"/>
    <property type="molecule type" value="Genomic_DNA"/>
</dbReference>
<evidence type="ECO:0000256" key="1">
    <source>
        <dbReference type="SAM" id="MobiDB-lite"/>
    </source>
</evidence>
<keyword evidence="3" id="KW-1185">Reference proteome</keyword>
<evidence type="ECO:0000313" key="3">
    <source>
        <dbReference type="Proteomes" id="UP000001745"/>
    </source>
</evidence>
<reference evidence="3" key="1">
    <citation type="journal article" date="2015" name="Genome Announc.">
        <title>Genome sequence of the AIDS-associated pathogen Penicillium marneffei (ATCC18224) and its near taxonomic relative Talaromyces stipitatus (ATCC10500).</title>
        <authorList>
            <person name="Nierman W.C."/>
            <person name="Fedorova-Abrams N.D."/>
            <person name="Andrianopoulos A."/>
        </authorList>
    </citation>
    <scope>NUCLEOTIDE SEQUENCE [LARGE SCALE GENOMIC DNA]</scope>
    <source>
        <strain evidence="3">ATCC 10500 / CBS 375.48 / QM 6759 / NRRL 1006</strain>
    </source>
</reference>
<name>B8MVK1_TALSN</name>
<dbReference type="OrthoDB" id="5015991at2759"/>
<proteinExistence type="predicted"/>
<dbReference type="eggNOG" id="ENOG502SPM8">
    <property type="taxonomic scope" value="Eukaryota"/>
</dbReference>
<protein>
    <submittedName>
        <fullName evidence="2">Uncharacterized protein</fullName>
    </submittedName>
</protein>
<dbReference type="VEuPathDB" id="FungiDB:TSTA_080490"/>
<sequence length="171" mass="20221">MRLHVPNGIKIEHVEIKRNTDFEGSLLGKFVKMCFYDQKIFACGDWKWTQFAHQCSYENRTGETCGLKMINMARYDSNDCRICKKIQTKIRRRQRELQRLQRWSREGRGLVATINRSQLLVSDLEEEISQLQKRRYYSIRKKCSSGSKEISASTKLKRTGHHVKRDTELGF</sequence>
<gene>
    <name evidence="2" type="ORF">TSTA_080490</name>
</gene>
<dbReference type="Proteomes" id="UP000001745">
    <property type="component" value="Unassembled WGS sequence"/>
</dbReference>
<dbReference type="RefSeq" id="XP_002488848.1">
    <property type="nucleotide sequence ID" value="XM_002488803.1"/>
</dbReference>